<accession>A0A8K2A7W8</accession>
<evidence type="ECO:0000313" key="2">
    <source>
        <dbReference type="Proteomes" id="UP000607397"/>
    </source>
</evidence>
<reference evidence="1" key="1">
    <citation type="submission" date="2019-12" db="EMBL/GenBank/DDBJ databases">
        <title>High-Quality draft genome sequences of three cyanobacteria isolated from the limestone walls of the Old Cathedral of Coimbra.</title>
        <authorList>
            <person name="Tiago I."/>
            <person name="Soares F."/>
            <person name="Portugal A."/>
        </authorList>
    </citation>
    <scope>NUCLEOTIDE SEQUENCE [LARGE SCALE GENOMIC DNA]</scope>
    <source>
        <strain evidence="1">C</strain>
    </source>
</reference>
<dbReference type="Gene3D" id="3.40.50.720">
    <property type="entry name" value="NAD(P)-binding Rossmann-like Domain"/>
    <property type="match status" value="1"/>
</dbReference>
<dbReference type="Pfam" id="PF00106">
    <property type="entry name" value="adh_short"/>
    <property type="match status" value="1"/>
</dbReference>
<dbReference type="InterPro" id="IPR051468">
    <property type="entry name" value="Fungal_SecMetab_SDRs"/>
</dbReference>
<proteinExistence type="predicted"/>
<dbReference type="EMBL" id="WVIC01000012">
    <property type="protein sequence ID" value="NCJ06395.1"/>
    <property type="molecule type" value="Genomic_DNA"/>
</dbReference>
<name>A0A8K2A7W8_9CYAN</name>
<dbReference type="SUPFAM" id="SSF51735">
    <property type="entry name" value="NAD(P)-binding Rossmann-fold domains"/>
    <property type="match status" value="1"/>
</dbReference>
<dbReference type="PRINTS" id="PR00081">
    <property type="entry name" value="GDHRDH"/>
</dbReference>
<comment type="caution">
    <text evidence="1">The sequence shown here is derived from an EMBL/GenBank/DDBJ whole genome shotgun (WGS) entry which is preliminary data.</text>
</comment>
<dbReference type="InterPro" id="IPR036291">
    <property type="entry name" value="NAD(P)-bd_dom_sf"/>
</dbReference>
<dbReference type="CDD" id="cd05325">
    <property type="entry name" value="carb_red_sniffer_like_SDR_c"/>
    <property type="match status" value="1"/>
</dbReference>
<dbReference type="RefSeq" id="WP_161824874.1">
    <property type="nucleotide sequence ID" value="NZ_WVIC01000012.1"/>
</dbReference>
<dbReference type="GO" id="GO:0005737">
    <property type="term" value="C:cytoplasm"/>
    <property type="evidence" value="ECO:0007669"/>
    <property type="project" value="TreeGrafter"/>
</dbReference>
<dbReference type="PANTHER" id="PTHR43544:SF12">
    <property type="entry name" value="NAD(P)-BINDING ROSSMANN-FOLD SUPERFAMILY PROTEIN"/>
    <property type="match status" value="1"/>
</dbReference>
<evidence type="ECO:0000313" key="1">
    <source>
        <dbReference type="EMBL" id="NCJ06395.1"/>
    </source>
</evidence>
<gene>
    <name evidence="1" type="ORF">GS597_07695</name>
</gene>
<protein>
    <submittedName>
        <fullName evidence="1">SDR family NAD(P)-dependent oxidoreductase</fullName>
    </submittedName>
</protein>
<dbReference type="PANTHER" id="PTHR43544">
    <property type="entry name" value="SHORT-CHAIN DEHYDROGENASE/REDUCTASE"/>
    <property type="match status" value="1"/>
</dbReference>
<dbReference type="Proteomes" id="UP000607397">
    <property type="component" value="Unassembled WGS sequence"/>
</dbReference>
<keyword evidence="2" id="KW-1185">Reference proteome</keyword>
<sequence length="262" mass="28876">MSLDLAPEISPTPLAGTALIVGATQGIGLEIVQQLLRQPQISLVYATYRRTETATALMALQSQYPDQLNCLSMDITDEAQIAATLNHIQQQTPTLHLLLNSVGLLHDGSLQPEKNLQQIQPEHLMRLFQVNSIGSVLLAKHALPLLRHPHRSILASISAKVGSIGDNHLGGWYGYRASKAALNMFMRTVALEYRRKSPQTLVVTLHPGTTDTALSQPFQRQVPPEKLFPVRRTAQQLLQVLAGLTLADSGQFFSWDGSRLPW</sequence>
<organism evidence="1 2">
    <name type="scientific">Petrachloros mirabilis ULC683</name>
    <dbReference type="NCBI Taxonomy" id="2781853"/>
    <lineage>
        <taxon>Bacteria</taxon>
        <taxon>Bacillati</taxon>
        <taxon>Cyanobacteriota</taxon>
        <taxon>Cyanophyceae</taxon>
        <taxon>Synechococcales</taxon>
        <taxon>Petrachlorosaceae</taxon>
        <taxon>Petrachloros</taxon>
        <taxon>Petrachloros mirabilis</taxon>
    </lineage>
</organism>
<dbReference type="AlphaFoldDB" id="A0A8K2A7W8"/>
<dbReference type="InterPro" id="IPR002347">
    <property type="entry name" value="SDR_fam"/>
</dbReference>
<dbReference type="GO" id="GO:0016491">
    <property type="term" value="F:oxidoreductase activity"/>
    <property type="evidence" value="ECO:0007669"/>
    <property type="project" value="TreeGrafter"/>
</dbReference>